<evidence type="ECO:0000256" key="2">
    <source>
        <dbReference type="ARBA" id="ARBA00023157"/>
    </source>
</evidence>
<organism evidence="3 4">
    <name type="scientific">Thamnocephalis sphaerospora</name>
    <dbReference type="NCBI Taxonomy" id="78915"/>
    <lineage>
        <taxon>Eukaryota</taxon>
        <taxon>Fungi</taxon>
        <taxon>Fungi incertae sedis</taxon>
        <taxon>Zoopagomycota</taxon>
        <taxon>Zoopagomycotina</taxon>
        <taxon>Zoopagomycetes</taxon>
        <taxon>Zoopagales</taxon>
        <taxon>Sigmoideomycetaceae</taxon>
        <taxon>Thamnocephalis</taxon>
    </lineage>
</organism>
<dbReference type="AlphaFoldDB" id="A0A4P9XQR7"/>
<evidence type="ECO:0000256" key="1">
    <source>
        <dbReference type="ARBA" id="ARBA00007785"/>
    </source>
</evidence>
<protein>
    <submittedName>
        <fullName evidence="3">Cytochrome c oxidase assembly protein PET191</fullName>
    </submittedName>
</protein>
<keyword evidence="4" id="KW-1185">Reference proteome</keyword>
<proteinExistence type="inferred from homology"/>
<dbReference type="GO" id="GO:0033617">
    <property type="term" value="P:mitochondrial respiratory chain complex IV assembly"/>
    <property type="evidence" value="ECO:0007669"/>
    <property type="project" value="TreeGrafter"/>
</dbReference>
<name>A0A4P9XQR7_9FUNG</name>
<dbReference type="EMBL" id="KZ992608">
    <property type="protein sequence ID" value="RKP08378.1"/>
    <property type="molecule type" value="Genomic_DNA"/>
</dbReference>
<evidence type="ECO:0000313" key="4">
    <source>
        <dbReference type="Proteomes" id="UP000271241"/>
    </source>
</evidence>
<accession>A0A4P9XQR7</accession>
<evidence type="ECO:0000313" key="3">
    <source>
        <dbReference type="EMBL" id="RKP08378.1"/>
    </source>
</evidence>
<sequence length="71" mass="8409">MPTSCHDIRQELADCLLQSDCVLKQRHSVRDCLQKEELQDSVPERCRAIRKSFFDCRRGLLDMRLRFRGAQ</sequence>
<dbReference type="OrthoDB" id="282149at2759"/>
<dbReference type="GO" id="GO:0005739">
    <property type="term" value="C:mitochondrion"/>
    <property type="evidence" value="ECO:0007669"/>
    <property type="project" value="TreeGrafter"/>
</dbReference>
<dbReference type="Proteomes" id="UP000271241">
    <property type="component" value="Unassembled WGS sequence"/>
</dbReference>
<comment type="similarity">
    <text evidence="1">Belongs to the PET191 family.</text>
</comment>
<dbReference type="PANTHER" id="PTHR28627:SF1">
    <property type="entry name" value="CYTOCHROME C OXIDASE ASSEMBLY FACTOR 5"/>
    <property type="match status" value="1"/>
</dbReference>
<dbReference type="PANTHER" id="PTHR28627">
    <property type="entry name" value="CYTOCHROME C OXIDASE ASSEMBLY FACTOR 5"/>
    <property type="match status" value="1"/>
</dbReference>
<reference evidence="4" key="1">
    <citation type="journal article" date="2018" name="Nat. Microbiol.">
        <title>Leveraging single-cell genomics to expand the fungal tree of life.</title>
        <authorList>
            <person name="Ahrendt S.R."/>
            <person name="Quandt C.A."/>
            <person name="Ciobanu D."/>
            <person name="Clum A."/>
            <person name="Salamov A."/>
            <person name="Andreopoulos B."/>
            <person name="Cheng J.F."/>
            <person name="Woyke T."/>
            <person name="Pelin A."/>
            <person name="Henrissat B."/>
            <person name="Reynolds N.K."/>
            <person name="Benny G.L."/>
            <person name="Smith M.E."/>
            <person name="James T.Y."/>
            <person name="Grigoriev I.V."/>
        </authorList>
    </citation>
    <scope>NUCLEOTIDE SEQUENCE [LARGE SCALE GENOMIC DNA]</scope>
    <source>
        <strain evidence="4">RSA 1356</strain>
    </source>
</reference>
<keyword evidence="2" id="KW-1015">Disulfide bond</keyword>
<dbReference type="STRING" id="78915.A0A4P9XQR7"/>
<dbReference type="Pfam" id="PF10203">
    <property type="entry name" value="Pet191_N"/>
    <property type="match status" value="1"/>
</dbReference>
<dbReference type="InterPro" id="IPR018793">
    <property type="entry name" value="Cyt_c_oxidase_assmbl_Pet191"/>
</dbReference>
<gene>
    <name evidence="3" type="ORF">THASP1DRAFT_29811</name>
</gene>